<name>A0ABZ0QIL8_9VIBR</name>
<gene>
    <name evidence="1" type="ORF">R8Z52_17615</name>
</gene>
<protein>
    <submittedName>
        <fullName evidence="1">Uncharacterized protein</fullName>
    </submittedName>
</protein>
<evidence type="ECO:0000313" key="2">
    <source>
        <dbReference type="Proteomes" id="UP001304071"/>
    </source>
</evidence>
<proteinExistence type="predicted"/>
<dbReference type="Proteomes" id="UP001304071">
    <property type="component" value="Chromosome 2"/>
</dbReference>
<organism evidence="1 2">
    <name type="scientific">Vibrio porteresiae DSM 19223</name>
    <dbReference type="NCBI Taxonomy" id="1123496"/>
    <lineage>
        <taxon>Bacteria</taxon>
        <taxon>Pseudomonadati</taxon>
        <taxon>Pseudomonadota</taxon>
        <taxon>Gammaproteobacteria</taxon>
        <taxon>Vibrionales</taxon>
        <taxon>Vibrionaceae</taxon>
        <taxon>Vibrio</taxon>
    </lineage>
</organism>
<reference evidence="1 2" key="1">
    <citation type="submission" date="2023-11" db="EMBL/GenBank/DDBJ databases">
        <title>Plant-associative lifestyle of Vibrio porteresiae and its evolutionary dynamics.</title>
        <authorList>
            <person name="Rameshkumar N."/>
            <person name="Kirti K."/>
        </authorList>
    </citation>
    <scope>NUCLEOTIDE SEQUENCE [LARGE SCALE GENOMIC DNA]</scope>
    <source>
        <strain evidence="1 2">MSSRF30</strain>
    </source>
</reference>
<keyword evidence="2" id="KW-1185">Reference proteome</keyword>
<accession>A0ABZ0QIL8</accession>
<dbReference type="EMBL" id="CP138204">
    <property type="protein sequence ID" value="WPC76347.1"/>
    <property type="molecule type" value="Genomic_DNA"/>
</dbReference>
<evidence type="ECO:0000313" key="1">
    <source>
        <dbReference type="EMBL" id="WPC76347.1"/>
    </source>
</evidence>
<sequence length="74" mass="8369">MDDEELMDAFAKIVKESISNTAIKNKILHEVKSRLEVRGIFSAKGILAEINKHSDLKISEESALLIKKISYYFG</sequence>
<dbReference type="RefSeq" id="WP_261896763.1">
    <property type="nucleotide sequence ID" value="NZ_AP024896.1"/>
</dbReference>